<dbReference type="Proteomes" id="UP000499080">
    <property type="component" value="Unassembled WGS sequence"/>
</dbReference>
<name>A0A4Y2M2W5_ARAVE</name>
<gene>
    <name evidence="2" type="ORF">AVEN_201599_1</name>
</gene>
<proteinExistence type="predicted"/>
<protein>
    <submittedName>
        <fullName evidence="2">Uncharacterized protein</fullName>
    </submittedName>
</protein>
<reference evidence="2 3" key="1">
    <citation type="journal article" date="2019" name="Sci. Rep.">
        <title>Orb-weaving spider Araneus ventricosus genome elucidates the spidroin gene catalogue.</title>
        <authorList>
            <person name="Kono N."/>
            <person name="Nakamura H."/>
            <person name="Ohtoshi R."/>
            <person name="Moran D.A.P."/>
            <person name="Shinohara A."/>
            <person name="Yoshida Y."/>
            <person name="Fujiwara M."/>
            <person name="Mori M."/>
            <person name="Tomita M."/>
            <person name="Arakawa K."/>
        </authorList>
    </citation>
    <scope>NUCLEOTIDE SEQUENCE [LARGE SCALE GENOMIC DNA]</scope>
</reference>
<organism evidence="2 3">
    <name type="scientific">Araneus ventricosus</name>
    <name type="common">Orbweaver spider</name>
    <name type="synonym">Epeira ventricosa</name>
    <dbReference type="NCBI Taxonomy" id="182803"/>
    <lineage>
        <taxon>Eukaryota</taxon>
        <taxon>Metazoa</taxon>
        <taxon>Ecdysozoa</taxon>
        <taxon>Arthropoda</taxon>
        <taxon>Chelicerata</taxon>
        <taxon>Arachnida</taxon>
        <taxon>Araneae</taxon>
        <taxon>Araneomorphae</taxon>
        <taxon>Entelegynae</taxon>
        <taxon>Araneoidea</taxon>
        <taxon>Araneidae</taxon>
        <taxon>Araneus</taxon>
    </lineage>
</organism>
<dbReference type="AlphaFoldDB" id="A0A4Y2M2W5"/>
<feature type="compositionally biased region" description="Acidic residues" evidence="1">
    <location>
        <begin position="80"/>
        <end position="89"/>
    </location>
</feature>
<feature type="region of interest" description="Disordered" evidence="1">
    <location>
        <begin position="68"/>
        <end position="89"/>
    </location>
</feature>
<comment type="caution">
    <text evidence="2">The sequence shown here is derived from an EMBL/GenBank/DDBJ whole genome shotgun (WGS) entry which is preliminary data.</text>
</comment>
<evidence type="ECO:0000256" key="1">
    <source>
        <dbReference type="SAM" id="MobiDB-lite"/>
    </source>
</evidence>
<evidence type="ECO:0000313" key="3">
    <source>
        <dbReference type="Proteomes" id="UP000499080"/>
    </source>
</evidence>
<dbReference type="EMBL" id="BGPR01006657">
    <property type="protein sequence ID" value="GBN20773.1"/>
    <property type="molecule type" value="Genomic_DNA"/>
</dbReference>
<sequence>MSIFFKFFLGLLEVHRSYFKLRKSNQCLFVKPIQQQMIEGLTTYHPDSNRKTYFPELEILFFVPKPPSNHSLTDNRMGEEETEADIPHP</sequence>
<evidence type="ECO:0000313" key="2">
    <source>
        <dbReference type="EMBL" id="GBN20773.1"/>
    </source>
</evidence>
<accession>A0A4Y2M2W5</accession>
<keyword evidence="3" id="KW-1185">Reference proteome</keyword>